<evidence type="ECO:0000259" key="5">
    <source>
        <dbReference type="Pfam" id="PF13458"/>
    </source>
</evidence>
<evidence type="ECO:0000313" key="6">
    <source>
        <dbReference type="EMBL" id="MEE2031116.1"/>
    </source>
</evidence>
<keyword evidence="2 4" id="KW-0732">Signal</keyword>
<evidence type="ECO:0000256" key="3">
    <source>
        <dbReference type="SAM" id="MobiDB-lite"/>
    </source>
</evidence>
<dbReference type="Gene3D" id="3.40.50.2300">
    <property type="match status" value="2"/>
</dbReference>
<evidence type="ECO:0000256" key="4">
    <source>
        <dbReference type="SAM" id="SignalP"/>
    </source>
</evidence>
<reference evidence="6 7" key="1">
    <citation type="submission" date="2023-08" db="EMBL/GenBank/DDBJ databases">
        <authorList>
            <person name="Girao M."/>
            <person name="Carvalho M.F."/>
        </authorList>
    </citation>
    <scope>NUCLEOTIDE SEQUENCE [LARGE SCALE GENOMIC DNA]</scope>
    <source>
        <strain evidence="6 7">CC-R104</strain>
    </source>
</reference>
<dbReference type="SUPFAM" id="SSF53822">
    <property type="entry name" value="Periplasmic binding protein-like I"/>
    <property type="match status" value="1"/>
</dbReference>
<dbReference type="InterPro" id="IPR028081">
    <property type="entry name" value="Leu-bd"/>
</dbReference>
<dbReference type="PROSITE" id="PS51257">
    <property type="entry name" value="PROKAR_LIPOPROTEIN"/>
    <property type="match status" value="1"/>
</dbReference>
<evidence type="ECO:0000256" key="2">
    <source>
        <dbReference type="ARBA" id="ARBA00022729"/>
    </source>
</evidence>
<accession>A0ABU7JM52</accession>
<feature type="signal peptide" evidence="4">
    <location>
        <begin position="1"/>
        <end position="31"/>
    </location>
</feature>
<feature type="region of interest" description="Disordered" evidence="3">
    <location>
        <begin position="42"/>
        <end position="61"/>
    </location>
</feature>
<feature type="chain" id="PRO_5046866803" evidence="4">
    <location>
        <begin position="32"/>
        <end position="415"/>
    </location>
</feature>
<dbReference type="RefSeq" id="WP_330150542.1">
    <property type="nucleotide sequence ID" value="NZ_JAUZMZ010000009.1"/>
</dbReference>
<organism evidence="6 7">
    <name type="scientific">Rhodococcus chondri</name>
    <dbReference type="NCBI Taxonomy" id="3065941"/>
    <lineage>
        <taxon>Bacteria</taxon>
        <taxon>Bacillati</taxon>
        <taxon>Actinomycetota</taxon>
        <taxon>Actinomycetes</taxon>
        <taxon>Mycobacteriales</taxon>
        <taxon>Nocardiaceae</taxon>
        <taxon>Rhodococcus</taxon>
    </lineage>
</organism>
<feature type="domain" description="Leucine-binding protein" evidence="5">
    <location>
        <begin position="59"/>
        <end position="385"/>
    </location>
</feature>
<dbReference type="EMBL" id="JAUZMZ010000009">
    <property type="protein sequence ID" value="MEE2031116.1"/>
    <property type="molecule type" value="Genomic_DNA"/>
</dbReference>
<dbReference type="PANTHER" id="PTHR30483:SF6">
    <property type="entry name" value="PERIPLASMIC BINDING PROTEIN OF ABC TRANSPORTER FOR NATURAL AMINO ACIDS"/>
    <property type="match status" value="1"/>
</dbReference>
<dbReference type="Proteomes" id="UP001331936">
    <property type="component" value="Unassembled WGS sequence"/>
</dbReference>
<name>A0ABU7JM52_9NOCA</name>
<evidence type="ECO:0000313" key="7">
    <source>
        <dbReference type="Proteomes" id="UP001331936"/>
    </source>
</evidence>
<comment type="caution">
    <text evidence="6">The sequence shown here is derived from an EMBL/GenBank/DDBJ whole genome shotgun (WGS) entry which is preliminary data.</text>
</comment>
<feature type="compositionally biased region" description="Low complexity" evidence="3">
    <location>
        <begin position="42"/>
        <end position="52"/>
    </location>
</feature>
<dbReference type="PANTHER" id="PTHR30483">
    <property type="entry name" value="LEUCINE-SPECIFIC-BINDING PROTEIN"/>
    <property type="match status" value="1"/>
</dbReference>
<keyword evidence="7" id="KW-1185">Reference proteome</keyword>
<dbReference type="InterPro" id="IPR028082">
    <property type="entry name" value="Peripla_BP_I"/>
</dbReference>
<dbReference type="InterPro" id="IPR051010">
    <property type="entry name" value="BCAA_transport"/>
</dbReference>
<protein>
    <submittedName>
        <fullName evidence="6">ABC transporter substrate-binding protein</fullName>
    </submittedName>
</protein>
<sequence length="415" mass="41464">MNSSGRNRQFRTIAGVSALLLAGMLGATACAAEESDDAPAAGAAASTSALPSDPAGGDPVKIGFVSTEGGSAVSLPEMREGAEAAVAYLNNNGGGLAGRPVDLVVCKQQEEPTSATACANQFVEQNVAAVLSPGTSMGPAIVPIVIGAGIPYVTLNGVAPIELTSPDVASLSAGLPGTLTAAATAAQQEGMSKFTMFASNGGGIAAMIDQMGKPIFEGFGVQLEVVPVALGIPDPTPVVTSGLASNPDGVSFIGDAATCTSVLKAVQTTAPTVTKVLIPTCLDENVVKAIGIDNVQGNIGITATDALSDRPDTVLFRSILAEYAPDLSPTGYGSTGYQTVMALAGATDSITGDVDATSIREALRTAQNVEMPAGGGITFTCNGTALPMMPSICSSQMLIGEINDQGIPENLTVTG</sequence>
<comment type="similarity">
    <text evidence="1">Belongs to the leucine-binding protein family.</text>
</comment>
<evidence type="ECO:0000256" key="1">
    <source>
        <dbReference type="ARBA" id="ARBA00010062"/>
    </source>
</evidence>
<proteinExistence type="inferred from homology"/>
<gene>
    <name evidence="6" type="ORF">Q8814_03115</name>
</gene>
<dbReference type="Pfam" id="PF13458">
    <property type="entry name" value="Peripla_BP_6"/>
    <property type="match status" value="1"/>
</dbReference>
<dbReference type="CDD" id="cd06341">
    <property type="entry name" value="PBP1_ABC_ligand_binding-like"/>
    <property type="match status" value="1"/>
</dbReference>